<dbReference type="InterPro" id="IPR000868">
    <property type="entry name" value="Isochorismatase-like_dom"/>
</dbReference>
<dbReference type="Proteomes" id="UP000295818">
    <property type="component" value="Unassembled WGS sequence"/>
</dbReference>
<dbReference type="PANTHER" id="PTHR43540">
    <property type="entry name" value="PEROXYUREIDOACRYLATE/UREIDOACRYLATE AMIDOHYDROLASE-RELATED"/>
    <property type="match status" value="1"/>
</dbReference>
<dbReference type="Pfam" id="PF00857">
    <property type="entry name" value="Isochorismatase"/>
    <property type="match status" value="1"/>
</dbReference>
<dbReference type="InterPro" id="IPR050272">
    <property type="entry name" value="Isochorismatase-like_hydrls"/>
</dbReference>
<name>A0ABY2BWH0_9ACTN</name>
<dbReference type="InterPro" id="IPR036380">
    <property type="entry name" value="Isochorismatase-like_sf"/>
</dbReference>
<dbReference type="RefSeq" id="WP_132186796.1">
    <property type="nucleotide sequence ID" value="NZ_SLWM01000001.1"/>
</dbReference>
<proteinExistence type="predicted"/>
<evidence type="ECO:0000256" key="1">
    <source>
        <dbReference type="ARBA" id="ARBA00022801"/>
    </source>
</evidence>
<evidence type="ECO:0000313" key="4">
    <source>
        <dbReference type="Proteomes" id="UP000295818"/>
    </source>
</evidence>
<protein>
    <submittedName>
        <fullName evidence="3">Nicotinamidase-related amidase</fullName>
    </submittedName>
</protein>
<dbReference type="SUPFAM" id="SSF52499">
    <property type="entry name" value="Isochorismatase-like hydrolases"/>
    <property type="match status" value="1"/>
</dbReference>
<feature type="domain" description="Isochorismatase-like" evidence="2">
    <location>
        <begin position="10"/>
        <end position="142"/>
    </location>
</feature>
<sequence length="186" mass="19318">MPENVTPVEALLLIDLQVGSLAAVPDAERLVDRTAVLLAAARASGAVVVHVQNDGATGMADQPGTPGWELHLPVDTGESVIRKPRDNAFDSTDLADLLTARGVGSVAVCGLMSEMCVSATARAASSLGYRVVLPHDAHATTNIPATPGLSDLIPAATVSRVAEWALSDQIELVHDSRSVPFTSPPR</sequence>
<organism evidence="3 4">
    <name type="scientific">Kribbella orskensis</name>
    <dbReference type="NCBI Taxonomy" id="2512216"/>
    <lineage>
        <taxon>Bacteria</taxon>
        <taxon>Bacillati</taxon>
        <taxon>Actinomycetota</taxon>
        <taxon>Actinomycetes</taxon>
        <taxon>Propionibacteriales</taxon>
        <taxon>Kribbellaceae</taxon>
        <taxon>Kribbella</taxon>
    </lineage>
</organism>
<evidence type="ECO:0000259" key="2">
    <source>
        <dbReference type="Pfam" id="PF00857"/>
    </source>
</evidence>
<dbReference type="Gene3D" id="3.40.50.850">
    <property type="entry name" value="Isochorismatase-like"/>
    <property type="match status" value="1"/>
</dbReference>
<accession>A0ABY2BWH0</accession>
<dbReference type="EMBL" id="SLWM01000001">
    <property type="protein sequence ID" value="TCO32345.1"/>
    <property type="molecule type" value="Genomic_DNA"/>
</dbReference>
<dbReference type="PANTHER" id="PTHR43540:SF1">
    <property type="entry name" value="ISOCHORISMATASE HYDROLASE"/>
    <property type="match status" value="1"/>
</dbReference>
<evidence type="ECO:0000313" key="3">
    <source>
        <dbReference type="EMBL" id="TCO32345.1"/>
    </source>
</evidence>
<dbReference type="CDD" id="cd01014">
    <property type="entry name" value="nicotinamidase_related"/>
    <property type="match status" value="1"/>
</dbReference>
<keyword evidence="4" id="KW-1185">Reference proteome</keyword>
<comment type="caution">
    <text evidence="3">The sequence shown here is derived from an EMBL/GenBank/DDBJ whole genome shotgun (WGS) entry which is preliminary data.</text>
</comment>
<gene>
    <name evidence="3" type="ORF">EV644_101989</name>
</gene>
<keyword evidence="1" id="KW-0378">Hydrolase</keyword>
<reference evidence="3 4" key="1">
    <citation type="journal article" date="2015" name="Stand. Genomic Sci.">
        <title>Genomic Encyclopedia of Bacterial and Archaeal Type Strains, Phase III: the genomes of soil and plant-associated and newly described type strains.</title>
        <authorList>
            <person name="Whitman W.B."/>
            <person name="Woyke T."/>
            <person name="Klenk H.P."/>
            <person name="Zhou Y."/>
            <person name="Lilburn T.G."/>
            <person name="Beck B.J."/>
            <person name="De Vos P."/>
            <person name="Vandamme P."/>
            <person name="Eisen J.A."/>
            <person name="Garrity G."/>
            <person name="Hugenholtz P."/>
            <person name="Kyrpides N.C."/>
        </authorList>
    </citation>
    <scope>NUCLEOTIDE SEQUENCE [LARGE SCALE GENOMIC DNA]</scope>
    <source>
        <strain evidence="3 4">VKM Ac-2538</strain>
    </source>
</reference>